<organism evidence="1 2">
    <name type="scientific">Phialemonium thermophilum</name>
    <dbReference type="NCBI Taxonomy" id="223376"/>
    <lineage>
        <taxon>Eukaryota</taxon>
        <taxon>Fungi</taxon>
        <taxon>Dikarya</taxon>
        <taxon>Ascomycota</taxon>
        <taxon>Pezizomycotina</taxon>
        <taxon>Sordariomycetes</taxon>
        <taxon>Sordariomycetidae</taxon>
        <taxon>Cephalothecales</taxon>
        <taxon>Cephalothecaceae</taxon>
        <taxon>Phialemonium</taxon>
    </lineage>
</organism>
<name>A0ABR3VEA1_9PEZI</name>
<accession>A0ABR3VEA1</accession>
<sequence length="171" mass="17660">MAARTALACFDASVKWRAACGAGEGDEGLDLGEAAGVEVEAAQVASQVVPQQQVVDLVLLAEALEGQGFEVGKLVLVEVAEGSLARLGEGDIVEVLQVLLVGGDAHDAVGHDVGHGGGGGGGLRRRGPSETRLLSQKRFHVDPVDEVQAALRTLLRGPLWRHDGQMGPNSS</sequence>
<dbReference type="EMBL" id="JAZHXJ010002239">
    <property type="protein sequence ID" value="KAL1840155.1"/>
    <property type="molecule type" value="Genomic_DNA"/>
</dbReference>
<proteinExistence type="predicted"/>
<keyword evidence="2" id="KW-1185">Reference proteome</keyword>
<dbReference type="Proteomes" id="UP001586593">
    <property type="component" value="Unassembled WGS sequence"/>
</dbReference>
<comment type="caution">
    <text evidence="1">The sequence shown here is derived from an EMBL/GenBank/DDBJ whole genome shotgun (WGS) entry which is preliminary data.</text>
</comment>
<gene>
    <name evidence="1" type="ORF">VTK73DRAFT_3837</name>
</gene>
<reference evidence="1 2" key="1">
    <citation type="journal article" date="2024" name="Commun. Biol.">
        <title>Comparative genomic analysis of thermophilic fungi reveals convergent evolutionary adaptations and gene losses.</title>
        <authorList>
            <person name="Steindorff A.S."/>
            <person name="Aguilar-Pontes M.V."/>
            <person name="Robinson A.J."/>
            <person name="Andreopoulos B."/>
            <person name="LaButti K."/>
            <person name="Kuo A."/>
            <person name="Mondo S."/>
            <person name="Riley R."/>
            <person name="Otillar R."/>
            <person name="Haridas S."/>
            <person name="Lipzen A."/>
            <person name="Grimwood J."/>
            <person name="Schmutz J."/>
            <person name="Clum A."/>
            <person name="Reid I.D."/>
            <person name="Moisan M.C."/>
            <person name="Butler G."/>
            <person name="Nguyen T.T.M."/>
            <person name="Dewar K."/>
            <person name="Conant G."/>
            <person name="Drula E."/>
            <person name="Henrissat B."/>
            <person name="Hansel C."/>
            <person name="Singer S."/>
            <person name="Hutchinson M.I."/>
            <person name="de Vries R.P."/>
            <person name="Natvig D.O."/>
            <person name="Powell A.J."/>
            <person name="Tsang A."/>
            <person name="Grigoriev I.V."/>
        </authorList>
    </citation>
    <scope>NUCLEOTIDE SEQUENCE [LARGE SCALE GENOMIC DNA]</scope>
    <source>
        <strain evidence="1 2">ATCC 24622</strain>
    </source>
</reference>
<evidence type="ECO:0000313" key="2">
    <source>
        <dbReference type="Proteomes" id="UP001586593"/>
    </source>
</evidence>
<protein>
    <submittedName>
        <fullName evidence="1">Uncharacterized protein</fullName>
    </submittedName>
</protein>
<evidence type="ECO:0000313" key="1">
    <source>
        <dbReference type="EMBL" id="KAL1840155.1"/>
    </source>
</evidence>